<dbReference type="Proteomes" id="UP000179237">
    <property type="component" value="Unassembled WGS sequence"/>
</dbReference>
<dbReference type="EMBL" id="MFAQ01000041">
    <property type="protein sequence ID" value="OGD81577.1"/>
    <property type="molecule type" value="Genomic_DNA"/>
</dbReference>
<name>A0A1F5FPL8_9BACT</name>
<evidence type="ECO:0000313" key="2">
    <source>
        <dbReference type="Proteomes" id="UP000179237"/>
    </source>
</evidence>
<protein>
    <submittedName>
        <fullName evidence="1">Uncharacterized protein</fullName>
    </submittedName>
</protein>
<organism evidence="1 2">
    <name type="scientific">Candidatus Collierbacteria bacterium RIFOXYD1_FULL_40_9</name>
    <dbReference type="NCBI Taxonomy" id="1817731"/>
    <lineage>
        <taxon>Bacteria</taxon>
        <taxon>Candidatus Collieribacteriota</taxon>
    </lineage>
</organism>
<reference evidence="1 2" key="1">
    <citation type="journal article" date="2016" name="Nat. Commun.">
        <title>Thousands of microbial genomes shed light on interconnected biogeochemical processes in an aquifer system.</title>
        <authorList>
            <person name="Anantharaman K."/>
            <person name="Brown C.T."/>
            <person name="Hug L.A."/>
            <person name="Sharon I."/>
            <person name="Castelle C.J."/>
            <person name="Probst A.J."/>
            <person name="Thomas B.C."/>
            <person name="Singh A."/>
            <person name="Wilkins M.J."/>
            <person name="Karaoz U."/>
            <person name="Brodie E.L."/>
            <person name="Williams K.H."/>
            <person name="Hubbard S.S."/>
            <person name="Banfield J.F."/>
        </authorList>
    </citation>
    <scope>NUCLEOTIDE SEQUENCE [LARGE SCALE GENOMIC DNA]</scope>
</reference>
<evidence type="ECO:0000313" key="1">
    <source>
        <dbReference type="EMBL" id="OGD81577.1"/>
    </source>
</evidence>
<proteinExistence type="predicted"/>
<accession>A0A1F5FPL8</accession>
<sequence length="74" mass="8294">MALKNFVQQTFCSLDEKIVDQKVSELVNQLKTKKYKLIKVKVCSPVTHSYSDGSTSIEFITIVTASLDGKIILE</sequence>
<comment type="caution">
    <text evidence="1">The sequence shown here is derived from an EMBL/GenBank/DDBJ whole genome shotgun (WGS) entry which is preliminary data.</text>
</comment>
<gene>
    <name evidence="1" type="ORF">A2572_04300</name>
</gene>
<dbReference type="AlphaFoldDB" id="A0A1F5FPL8"/>